<feature type="region of interest" description="Disordered" evidence="1">
    <location>
        <begin position="171"/>
        <end position="192"/>
    </location>
</feature>
<comment type="caution">
    <text evidence="3">The sequence shown here is derived from an EMBL/GenBank/DDBJ whole genome shotgun (WGS) entry which is preliminary data.</text>
</comment>
<feature type="compositionally biased region" description="Low complexity" evidence="1">
    <location>
        <begin position="458"/>
        <end position="478"/>
    </location>
</feature>
<feature type="region of interest" description="Disordered" evidence="1">
    <location>
        <begin position="430"/>
        <end position="478"/>
    </location>
</feature>
<organism evidence="3 4">
    <name type="scientific">Artemisia annua</name>
    <name type="common">Sweet wormwood</name>
    <dbReference type="NCBI Taxonomy" id="35608"/>
    <lineage>
        <taxon>Eukaryota</taxon>
        <taxon>Viridiplantae</taxon>
        <taxon>Streptophyta</taxon>
        <taxon>Embryophyta</taxon>
        <taxon>Tracheophyta</taxon>
        <taxon>Spermatophyta</taxon>
        <taxon>Magnoliopsida</taxon>
        <taxon>eudicotyledons</taxon>
        <taxon>Gunneridae</taxon>
        <taxon>Pentapetalae</taxon>
        <taxon>asterids</taxon>
        <taxon>campanulids</taxon>
        <taxon>Asterales</taxon>
        <taxon>Asteraceae</taxon>
        <taxon>Asteroideae</taxon>
        <taxon>Anthemideae</taxon>
        <taxon>Artemisiinae</taxon>
        <taxon>Artemisia</taxon>
    </lineage>
</organism>
<dbReference type="Pfam" id="PF26130">
    <property type="entry name" value="PB1-like"/>
    <property type="match status" value="1"/>
</dbReference>
<sequence length="574" mass="65794">MKKISIIFHHEGTFINDPLEYINGSVDIVENADLGKCNHSRLMRIVKECCLFPVHGMYFGAPKQDLQTHLKPLRNDSELANFVKLAFDNGCKVELYVEHHGYDILEDAQIDASVGEEDDESDSEIELENIEEYVGPEHVGEEDVVIAKTELKDPFLIKLVGGRYIRDDDVSKPANLGEGSASASRENEDEQIEVDDRFKVKEGYSYPVFDPNLWFKRNDYRNVAVLCGRNVEEGRCASQKSGKQKIDDDIGWMQNEATFQIKTLIPNHTCSRNYDLGSLVTYKWLAKQFAHEVVRNPKISYRQMKADTKEKFKINVSVGMCKRAKQRAVYDHEGGLIDHYAKLWDYREQILITNPGSSVHLDVDTRDDGKTVFNRIYVCFKAMKEGWVQFKRKMELIKNIDPEAEKWLLDHDPKTWSRAYFQVDRSCAAFENDPAHPDPHEADPTHPDPNEADEYDEIPISSSYPSASQPSFSESQSFTGLLQRVEQQRNDSEITDAEITQLAELNEVEDKARRAANRKYNQRIIEDAKKAGLYRKRGADGFRGPSERIKNQKRKIDPNAPGHHPDTALDWVCI</sequence>
<dbReference type="InterPro" id="IPR058594">
    <property type="entry name" value="PB1-like_dom_pln"/>
</dbReference>
<gene>
    <name evidence="3" type="ORF">CTI12_AA542960</name>
</gene>
<accession>A0A2U1L0P6</accession>
<proteinExistence type="predicted"/>
<reference evidence="3 4" key="1">
    <citation type="journal article" date="2018" name="Mol. Plant">
        <title>The genome of Artemisia annua provides insight into the evolution of Asteraceae family and artemisinin biosynthesis.</title>
        <authorList>
            <person name="Shen Q."/>
            <person name="Zhang L."/>
            <person name="Liao Z."/>
            <person name="Wang S."/>
            <person name="Yan T."/>
            <person name="Shi P."/>
            <person name="Liu M."/>
            <person name="Fu X."/>
            <person name="Pan Q."/>
            <person name="Wang Y."/>
            <person name="Lv Z."/>
            <person name="Lu X."/>
            <person name="Zhang F."/>
            <person name="Jiang W."/>
            <person name="Ma Y."/>
            <person name="Chen M."/>
            <person name="Hao X."/>
            <person name="Li L."/>
            <person name="Tang Y."/>
            <person name="Lv G."/>
            <person name="Zhou Y."/>
            <person name="Sun X."/>
            <person name="Brodelius P.E."/>
            <person name="Rose J.K.C."/>
            <person name="Tang K."/>
        </authorList>
    </citation>
    <scope>NUCLEOTIDE SEQUENCE [LARGE SCALE GENOMIC DNA]</scope>
    <source>
        <strain evidence="4">cv. Huhao1</strain>
        <tissue evidence="3">Leaf</tissue>
    </source>
</reference>
<dbReference type="STRING" id="35608.A0A2U1L0P6"/>
<name>A0A2U1L0P6_ARTAN</name>
<dbReference type="OrthoDB" id="1746950at2759"/>
<evidence type="ECO:0000259" key="2">
    <source>
        <dbReference type="Pfam" id="PF26130"/>
    </source>
</evidence>
<keyword evidence="4" id="KW-1185">Reference proteome</keyword>
<evidence type="ECO:0000256" key="1">
    <source>
        <dbReference type="SAM" id="MobiDB-lite"/>
    </source>
</evidence>
<dbReference type="PANTHER" id="PTHR31973">
    <property type="entry name" value="POLYPROTEIN, PUTATIVE-RELATED"/>
    <property type="match status" value="1"/>
</dbReference>
<protein>
    <recommendedName>
        <fullName evidence="2">PB1-like domain-containing protein</fullName>
    </recommendedName>
</protein>
<dbReference type="EMBL" id="PKPP01012302">
    <property type="protein sequence ID" value="PWA42602.1"/>
    <property type="molecule type" value="Genomic_DNA"/>
</dbReference>
<dbReference type="Proteomes" id="UP000245207">
    <property type="component" value="Unassembled WGS sequence"/>
</dbReference>
<dbReference type="PANTHER" id="PTHR31973:SF189">
    <property type="entry name" value="TRANSPOSASE, MUDR, PLANT, MULE TRANSPOSASE DOMAIN PROTEIN-RELATED"/>
    <property type="match status" value="1"/>
</dbReference>
<dbReference type="AlphaFoldDB" id="A0A2U1L0P6"/>
<feature type="compositionally biased region" description="Basic and acidic residues" evidence="1">
    <location>
        <begin position="433"/>
        <end position="449"/>
    </location>
</feature>
<evidence type="ECO:0000313" key="3">
    <source>
        <dbReference type="EMBL" id="PWA42602.1"/>
    </source>
</evidence>
<evidence type="ECO:0000313" key="4">
    <source>
        <dbReference type="Proteomes" id="UP000245207"/>
    </source>
</evidence>
<feature type="domain" description="PB1-like" evidence="2">
    <location>
        <begin position="2"/>
        <end position="99"/>
    </location>
</feature>